<dbReference type="Proteomes" id="UP001623660">
    <property type="component" value="Unassembled WGS sequence"/>
</dbReference>
<keyword evidence="2" id="KW-1185">Reference proteome</keyword>
<sequence length="141" mass="16062">MNNFIEINGKIINKNCIKKVEMSPVIEDSGFICGTISIFFEQKRQLIQERIDLSIENALDECSKIEGTPCYPFAEDETWSTDICKDCIYTKKASKLVRLKCLELLTEQFTIIQKALGTDEILKPKSPTLVLGEDGQLSWKH</sequence>
<protein>
    <submittedName>
        <fullName evidence="1">Uncharacterized protein</fullName>
    </submittedName>
</protein>
<name>A0ABW8SSE7_9CLOT</name>
<comment type="caution">
    <text evidence="1">The sequence shown here is derived from an EMBL/GenBank/DDBJ whole genome shotgun (WGS) entry which is preliminary data.</text>
</comment>
<accession>A0ABW8SSE7</accession>
<gene>
    <name evidence="1" type="ORF">ACJDU8_21555</name>
</gene>
<evidence type="ECO:0000313" key="2">
    <source>
        <dbReference type="Proteomes" id="UP001623660"/>
    </source>
</evidence>
<reference evidence="1 2" key="1">
    <citation type="submission" date="2024-11" db="EMBL/GenBank/DDBJ databases">
        <authorList>
            <person name="Heng Y.C."/>
            <person name="Lim A.C.H."/>
            <person name="Lee J.K.Y."/>
            <person name="Kittelmann S."/>
        </authorList>
    </citation>
    <scope>NUCLEOTIDE SEQUENCE [LARGE SCALE GENOMIC DNA]</scope>
    <source>
        <strain evidence="1 2">WILCCON 0269</strain>
    </source>
</reference>
<dbReference type="EMBL" id="JBJHZX010000048">
    <property type="protein sequence ID" value="MFL0198129.1"/>
    <property type="molecule type" value="Genomic_DNA"/>
</dbReference>
<proteinExistence type="predicted"/>
<organism evidence="1 2">
    <name type="scientific">Candidatus Clostridium eludens</name>
    <dbReference type="NCBI Taxonomy" id="3381663"/>
    <lineage>
        <taxon>Bacteria</taxon>
        <taxon>Bacillati</taxon>
        <taxon>Bacillota</taxon>
        <taxon>Clostridia</taxon>
        <taxon>Eubacteriales</taxon>
        <taxon>Clostridiaceae</taxon>
        <taxon>Clostridium</taxon>
    </lineage>
</organism>
<evidence type="ECO:0000313" key="1">
    <source>
        <dbReference type="EMBL" id="MFL0198129.1"/>
    </source>
</evidence>
<dbReference type="RefSeq" id="WP_406794237.1">
    <property type="nucleotide sequence ID" value="NZ_JBJHZX010000048.1"/>
</dbReference>